<dbReference type="InterPro" id="IPR043133">
    <property type="entry name" value="GTP-CH-I_C/QueF"/>
</dbReference>
<accession>A0A9D1ILF9</accession>
<evidence type="ECO:0000256" key="4">
    <source>
        <dbReference type="ARBA" id="ARBA00023002"/>
    </source>
</evidence>
<proteinExistence type="predicted"/>
<gene>
    <name evidence="6" type="primary">queF</name>
    <name evidence="6" type="ORF">IAC56_06895</name>
</gene>
<dbReference type="PANTHER" id="PTHR34354">
    <property type="entry name" value="NADPH-DEPENDENT 7-CYANO-7-DEAZAGUANINE REDUCTASE"/>
    <property type="match status" value="1"/>
</dbReference>
<reference evidence="6" key="1">
    <citation type="submission" date="2020-10" db="EMBL/GenBank/DDBJ databases">
        <authorList>
            <person name="Gilroy R."/>
        </authorList>
    </citation>
    <scope>NUCLEOTIDE SEQUENCE</scope>
    <source>
        <strain evidence="6">7463</strain>
    </source>
</reference>
<dbReference type="EC" id="1.7.1.13" evidence="6"/>
<evidence type="ECO:0000313" key="7">
    <source>
        <dbReference type="Proteomes" id="UP000824083"/>
    </source>
</evidence>
<reference evidence="6" key="2">
    <citation type="journal article" date="2021" name="PeerJ">
        <title>Extensive microbial diversity within the chicken gut microbiome revealed by metagenomics and culture.</title>
        <authorList>
            <person name="Gilroy R."/>
            <person name="Ravi A."/>
            <person name="Getino M."/>
            <person name="Pursley I."/>
            <person name="Horton D.L."/>
            <person name="Alikhan N.F."/>
            <person name="Baker D."/>
            <person name="Gharbi K."/>
            <person name="Hall N."/>
            <person name="Watson M."/>
            <person name="Adriaenssens E.M."/>
            <person name="Foster-Nyarko E."/>
            <person name="Jarju S."/>
            <person name="Secka A."/>
            <person name="Antonio M."/>
            <person name="Oren A."/>
            <person name="Chaudhuri R.R."/>
            <person name="La Ragione R."/>
            <person name="Hildebrand F."/>
            <person name="Pallen M.J."/>
        </authorList>
    </citation>
    <scope>NUCLEOTIDE SEQUENCE</scope>
    <source>
        <strain evidence="6">7463</strain>
    </source>
</reference>
<dbReference type="PANTHER" id="PTHR34354:SF1">
    <property type="entry name" value="NADPH-DEPENDENT 7-CYANO-7-DEAZAGUANINE REDUCTASE"/>
    <property type="match status" value="1"/>
</dbReference>
<evidence type="ECO:0000256" key="2">
    <source>
        <dbReference type="ARBA" id="ARBA00022785"/>
    </source>
</evidence>
<feature type="domain" description="NADPH-dependent 7-cyano-7-deazaguanine reductase N-terminal" evidence="5">
    <location>
        <begin position="19"/>
        <end position="125"/>
    </location>
</feature>
<dbReference type="InterPro" id="IPR016428">
    <property type="entry name" value="QueF_type2"/>
</dbReference>
<sequence>MPVLMPEPKNTLLGKDTVYKDQYNPDLLQAIPRALGRDAIGDHDFRGVDIWRLYELSWLNSQGVPQTAIGELLVPASTHSIVESKSLKLYAGSFAMTRVSGKEEVACRMSDDLSERLGGKVTVRLYSISEYNDALRVMPGISLDTLKLSDDKLMLAYETEPSFLEFDFTTTQTISQTFSTTVFRSLCPVTGQPDLASVMINYKGQAINREGLFKYLISYRCHKGFHEQCVEQIYHDLREAFNPELLEVYACFTRRGGIDINPFRSCVRDEPSETIREKRQ</sequence>
<dbReference type="EMBL" id="DVMY01000105">
    <property type="protein sequence ID" value="HIU37979.1"/>
    <property type="molecule type" value="Genomic_DNA"/>
</dbReference>
<dbReference type="Pfam" id="PF14819">
    <property type="entry name" value="QueF_N"/>
    <property type="match status" value="1"/>
</dbReference>
<dbReference type="PIRSF" id="PIRSF004750">
    <property type="entry name" value="Nitrile_oxidored_YqcD_prd"/>
    <property type="match status" value="1"/>
</dbReference>
<organism evidence="6 7">
    <name type="scientific">Candidatus Aphodousia faecigallinarum</name>
    <dbReference type="NCBI Taxonomy" id="2840677"/>
    <lineage>
        <taxon>Bacteria</taxon>
        <taxon>Pseudomonadati</taxon>
        <taxon>Pseudomonadota</taxon>
        <taxon>Betaproteobacteria</taxon>
        <taxon>Burkholderiales</taxon>
        <taxon>Sutterellaceae</taxon>
        <taxon>Sutterellaceae incertae sedis</taxon>
        <taxon>Candidatus Aphodousia</taxon>
    </lineage>
</organism>
<protein>
    <submittedName>
        <fullName evidence="6">NADPH-dependent 7-cyano-7-deazaguanine reductase QueF</fullName>
        <ecNumber evidence="6">1.7.1.13</ecNumber>
    </submittedName>
</protein>
<dbReference type="InterPro" id="IPR050084">
    <property type="entry name" value="NADPH_dep_7-cyano-7-deazaG_red"/>
</dbReference>
<keyword evidence="3" id="KW-0521">NADP</keyword>
<dbReference type="InterPro" id="IPR029500">
    <property type="entry name" value="QueF"/>
</dbReference>
<evidence type="ECO:0000256" key="3">
    <source>
        <dbReference type="ARBA" id="ARBA00022857"/>
    </source>
</evidence>
<evidence type="ECO:0000256" key="1">
    <source>
        <dbReference type="ARBA" id="ARBA00022490"/>
    </source>
</evidence>
<dbReference type="GO" id="GO:0033739">
    <property type="term" value="F:preQ1 synthase activity"/>
    <property type="evidence" value="ECO:0007669"/>
    <property type="project" value="UniProtKB-EC"/>
</dbReference>
<dbReference type="Proteomes" id="UP000824083">
    <property type="component" value="Unassembled WGS sequence"/>
</dbReference>
<dbReference type="GO" id="GO:0008616">
    <property type="term" value="P:tRNA queuosine(34) biosynthetic process"/>
    <property type="evidence" value="ECO:0007669"/>
    <property type="project" value="UniProtKB-KW"/>
</dbReference>
<keyword evidence="2" id="KW-0671">Queuosine biosynthesis</keyword>
<dbReference type="AlphaFoldDB" id="A0A9D1ILF9"/>
<dbReference type="SUPFAM" id="SSF55620">
    <property type="entry name" value="Tetrahydrobiopterin biosynthesis enzymes-like"/>
    <property type="match status" value="1"/>
</dbReference>
<evidence type="ECO:0000259" key="5">
    <source>
        <dbReference type="Pfam" id="PF14819"/>
    </source>
</evidence>
<dbReference type="InterPro" id="IPR029139">
    <property type="entry name" value="QueF_N"/>
</dbReference>
<dbReference type="Gene3D" id="3.30.1130.10">
    <property type="match status" value="2"/>
</dbReference>
<name>A0A9D1ILF9_9BURK</name>
<dbReference type="NCBIfam" id="TIGR03138">
    <property type="entry name" value="QueF"/>
    <property type="match status" value="1"/>
</dbReference>
<dbReference type="Pfam" id="PF14489">
    <property type="entry name" value="QueF"/>
    <property type="match status" value="1"/>
</dbReference>
<dbReference type="GO" id="GO:0005737">
    <property type="term" value="C:cytoplasm"/>
    <property type="evidence" value="ECO:0007669"/>
    <property type="project" value="InterPro"/>
</dbReference>
<keyword evidence="1" id="KW-0963">Cytoplasm</keyword>
<evidence type="ECO:0000313" key="6">
    <source>
        <dbReference type="EMBL" id="HIU37979.1"/>
    </source>
</evidence>
<keyword evidence="4 6" id="KW-0560">Oxidoreductase</keyword>
<comment type="caution">
    <text evidence="6">The sequence shown here is derived from an EMBL/GenBank/DDBJ whole genome shotgun (WGS) entry which is preliminary data.</text>
</comment>